<reference evidence="5" key="1">
    <citation type="submission" date="2023-01" db="EMBL/GenBank/DDBJ databases">
        <title>The diversity of Class Acidimicrobiia in South China Sea sediment environments and the proposal of Iamia marina sp. nov., a novel species of the genus Iamia.</title>
        <authorList>
            <person name="He Y."/>
            <person name="Tian X."/>
        </authorList>
    </citation>
    <scope>NUCLEOTIDE SEQUENCE</scope>
    <source>
        <strain evidence="5">DSM 19957</strain>
    </source>
</reference>
<dbReference type="NCBIfam" id="TIGR00166">
    <property type="entry name" value="S6"/>
    <property type="match status" value="1"/>
</dbReference>
<evidence type="ECO:0000256" key="2">
    <source>
        <dbReference type="ARBA" id="ARBA00035104"/>
    </source>
</evidence>
<dbReference type="InterPro" id="IPR014717">
    <property type="entry name" value="Transl_elong_EF1B/ribsomal_bS6"/>
</dbReference>
<dbReference type="InterPro" id="IPR020814">
    <property type="entry name" value="Ribosomal_S6_plastid/chlpt"/>
</dbReference>
<dbReference type="GO" id="GO:0006412">
    <property type="term" value="P:translation"/>
    <property type="evidence" value="ECO:0007669"/>
    <property type="project" value="UniProtKB-UniRule"/>
</dbReference>
<dbReference type="HAMAP" id="MF_00360">
    <property type="entry name" value="Ribosomal_bS6"/>
    <property type="match status" value="1"/>
</dbReference>
<evidence type="ECO:0000256" key="3">
    <source>
        <dbReference type="ARBA" id="ARBA00035294"/>
    </source>
</evidence>
<dbReference type="EMBL" id="CP116942">
    <property type="protein sequence ID" value="WCO67074.1"/>
    <property type="molecule type" value="Genomic_DNA"/>
</dbReference>
<dbReference type="CDD" id="cd00473">
    <property type="entry name" value="bS6"/>
    <property type="match status" value="1"/>
</dbReference>
<dbReference type="InterPro" id="IPR000529">
    <property type="entry name" value="Ribosomal_bS6"/>
</dbReference>
<protein>
    <recommendedName>
        <fullName evidence="3 4">Small ribosomal subunit protein bS6</fullName>
    </recommendedName>
</protein>
<dbReference type="GO" id="GO:1990904">
    <property type="term" value="C:ribonucleoprotein complex"/>
    <property type="evidence" value="ECO:0007669"/>
    <property type="project" value="UniProtKB-KW"/>
</dbReference>
<keyword evidence="4" id="KW-0687">Ribonucleoprotein</keyword>
<keyword evidence="4" id="KW-0694">RNA-binding</keyword>
<proteinExistence type="inferred from homology"/>
<dbReference type="InterPro" id="IPR035980">
    <property type="entry name" value="Ribosomal_bS6_sf"/>
</dbReference>
<evidence type="ECO:0000313" key="6">
    <source>
        <dbReference type="Proteomes" id="UP001216390"/>
    </source>
</evidence>
<dbReference type="PANTHER" id="PTHR21011:SF1">
    <property type="entry name" value="SMALL RIBOSOMAL SUBUNIT PROTEIN BS6M"/>
    <property type="match status" value="1"/>
</dbReference>
<keyword evidence="4 5" id="KW-0689">Ribosomal protein</keyword>
<organism evidence="5 6">
    <name type="scientific">Iamia majanohamensis</name>
    <dbReference type="NCBI Taxonomy" id="467976"/>
    <lineage>
        <taxon>Bacteria</taxon>
        <taxon>Bacillati</taxon>
        <taxon>Actinomycetota</taxon>
        <taxon>Acidimicrobiia</taxon>
        <taxon>Acidimicrobiales</taxon>
        <taxon>Iamiaceae</taxon>
        <taxon>Iamia</taxon>
    </lineage>
</organism>
<dbReference type="Gene3D" id="3.30.70.60">
    <property type="match status" value="1"/>
</dbReference>
<evidence type="ECO:0000256" key="4">
    <source>
        <dbReference type="HAMAP-Rule" id="MF_00360"/>
    </source>
</evidence>
<dbReference type="KEGG" id="ima:PO878_21535"/>
<dbReference type="PANTHER" id="PTHR21011">
    <property type="entry name" value="MITOCHONDRIAL 28S RIBOSOMAL PROTEIN S6"/>
    <property type="match status" value="1"/>
</dbReference>
<dbReference type="Pfam" id="PF01250">
    <property type="entry name" value="Ribosomal_S6"/>
    <property type="match status" value="1"/>
</dbReference>
<comment type="function">
    <text evidence="2 4">Binds together with bS18 to 16S ribosomal RNA.</text>
</comment>
<dbReference type="Proteomes" id="UP001216390">
    <property type="component" value="Chromosome"/>
</dbReference>
<keyword evidence="6" id="KW-1185">Reference proteome</keyword>
<dbReference type="SUPFAM" id="SSF54995">
    <property type="entry name" value="Ribosomal protein S6"/>
    <property type="match status" value="1"/>
</dbReference>
<gene>
    <name evidence="4 5" type="primary">rpsF</name>
    <name evidence="5" type="ORF">PO878_21535</name>
</gene>
<dbReference type="RefSeq" id="WP_272736596.1">
    <property type="nucleotide sequence ID" value="NZ_CP116942.1"/>
</dbReference>
<comment type="similarity">
    <text evidence="1 4">Belongs to the bacterial ribosomal protein bS6 family.</text>
</comment>
<evidence type="ECO:0000256" key="1">
    <source>
        <dbReference type="ARBA" id="ARBA00009512"/>
    </source>
</evidence>
<keyword evidence="4" id="KW-0699">rRNA-binding</keyword>
<dbReference type="GO" id="GO:0070181">
    <property type="term" value="F:small ribosomal subunit rRNA binding"/>
    <property type="evidence" value="ECO:0007669"/>
    <property type="project" value="TreeGrafter"/>
</dbReference>
<dbReference type="GO" id="GO:0005737">
    <property type="term" value="C:cytoplasm"/>
    <property type="evidence" value="ECO:0007669"/>
    <property type="project" value="UniProtKB-ARBA"/>
</dbReference>
<dbReference type="GO" id="GO:0005840">
    <property type="term" value="C:ribosome"/>
    <property type="evidence" value="ECO:0007669"/>
    <property type="project" value="UniProtKB-KW"/>
</dbReference>
<accession>A0AAF0BW66</accession>
<sequence length="114" mass="12444">MRAYELMVIFDGDLDESTVQGGINRIHAQVEEAGGLTASTDKWGQRRFAYEIDHKSVGFYVVLEVLAEPGALDRLENALRLADEVVRHKLIRLPDKEAARRGLIGGAAPAEAGA</sequence>
<evidence type="ECO:0000313" key="5">
    <source>
        <dbReference type="EMBL" id="WCO67074.1"/>
    </source>
</evidence>
<dbReference type="GO" id="GO:0003735">
    <property type="term" value="F:structural constituent of ribosome"/>
    <property type="evidence" value="ECO:0007669"/>
    <property type="project" value="InterPro"/>
</dbReference>
<dbReference type="AlphaFoldDB" id="A0AAF0BW66"/>
<name>A0AAF0BW66_9ACTN</name>